<accession>A0A8S5RGS4</accession>
<name>A0A8S5RGS4_9VIRU</name>
<evidence type="ECO:0000313" key="1">
    <source>
        <dbReference type="EMBL" id="DAE30590.1"/>
    </source>
</evidence>
<organism evidence="1">
    <name type="scientific">virus sp. ctiha2</name>
    <dbReference type="NCBI Taxonomy" id="2827299"/>
    <lineage>
        <taxon>Viruses</taxon>
    </lineage>
</organism>
<dbReference type="EMBL" id="BK059104">
    <property type="protein sequence ID" value="DAE30590.1"/>
    <property type="molecule type" value="Genomic_DNA"/>
</dbReference>
<reference evidence="1" key="1">
    <citation type="journal article" date="2021" name="Proc. Natl. Acad. Sci. U.S.A.">
        <title>A Catalog of Tens of Thousands of Viruses from Human Metagenomes Reveals Hidden Associations with Chronic Diseases.</title>
        <authorList>
            <person name="Tisza M.J."/>
            <person name="Buck C.B."/>
        </authorList>
    </citation>
    <scope>NUCLEOTIDE SEQUENCE</scope>
    <source>
        <strain evidence="1">Ctiha2</strain>
    </source>
</reference>
<sequence length="94" mass="11024">MGQLIDKAVLRKELSKLPSEMGFVRKSDVMQILGSQKCVSDYIQWKNWLDKWKIKYEEKTWNPNVKELIIGGTYCQAAIVFDLNDNFIEMTAYE</sequence>
<proteinExistence type="predicted"/>
<protein>
    <submittedName>
        <fullName evidence="1">Uncharacterized protein</fullName>
    </submittedName>
</protein>